<sequence length="368" mass="41510">MKKYLFIQDHLYGGGAEQICIDTAVALKEKGHDVTVLLLDSNNIRITYPQDLNLIKFDITPAFMQGSIKKNKLKSVPLEQQAELIQIINDLAPDTIIAGHSHAFWLSPILTGNVWFWVHGDILGLVRKQNLGFFKYLEALKKFTQCKKSCNYLFKGKQLIVVNQDIKNLIQQHIQETTVKVIHNGINVKRLKSNLPDDKNSIKKKWNTIFVGRLSEEKQPDVAIKAFAESGLTGRMAIVGDGPLLDELIHLTETLGLTKRIDFLGWQTQPNQFIQQSNSLILTSRSEGFGLTIAEALILNIPVVAYNCSEGVEYQLSSGELTQGLVALNDIQALSQRLYQVVTHPYMIRVQDIQRLNISEMVKAFEEL</sequence>
<evidence type="ECO:0000313" key="4">
    <source>
        <dbReference type="Proteomes" id="UP000501692"/>
    </source>
</evidence>
<dbReference type="PANTHER" id="PTHR12526:SF584">
    <property type="entry name" value="GLYCOSYLTRANSFERASE"/>
    <property type="match status" value="1"/>
</dbReference>
<dbReference type="RefSeq" id="WP_167563039.1">
    <property type="nucleotide sequence ID" value="NZ_CP049806.1"/>
</dbReference>
<dbReference type="Proteomes" id="UP000501692">
    <property type="component" value="Chromosome"/>
</dbReference>
<dbReference type="GO" id="GO:1901135">
    <property type="term" value="P:carbohydrate derivative metabolic process"/>
    <property type="evidence" value="ECO:0007669"/>
    <property type="project" value="UniProtKB-ARBA"/>
</dbReference>
<protein>
    <submittedName>
        <fullName evidence="3">Glycosyltransferase</fullName>
    </submittedName>
</protein>
<dbReference type="PANTHER" id="PTHR12526">
    <property type="entry name" value="GLYCOSYLTRANSFERASE"/>
    <property type="match status" value="1"/>
</dbReference>
<dbReference type="AlphaFoldDB" id="A0A6H0FQV9"/>
<feature type="domain" description="Glycosyl transferase family 1" evidence="1">
    <location>
        <begin position="197"/>
        <end position="344"/>
    </location>
</feature>
<keyword evidence="3" id="KW-0808">Transferase</keyword>
<dbReference type="SUPFAM" id="SSF53756">
    <property type="entry name" value="UDP-Glycosyltransferase/glycogen phosphorylase"/>
    <property type="match status" value="1"/>
</dbReference>
<dbReference type="InterPro" id="IPR001296">
    <property type="entry name" value="Glyco_trans_1"/>
</dbReference>
<dbReference type="Gene3D" id="3.40.50.2000">
    <property type="entry name" value="Glycogen Phosphorylase B"/>
    <property type="match status" value="2"/>
</dbReference>
<evidence type="ECO:0000259" key="2">
    <source>
        <dbReference type="Pfam" id="PF13439"/>
    </source>
</evidence>
<dbReference type="Pfam" id="PF13439">
    <property type="entry name" value="Glyco_transf_4"/>
    <property type="match status" value="1"/>
</dbReference>
<gene>
    <name evidence="3" type="ORF">G8E09_02905</name>
</gene>
<reference evidence="3 4" key="1">
    <citation type="submission" date="2020-03" db="EMBL/GenBank/DDBJ databases">
        <authorList>
            <person name="Zhang L."/>
            <person name="Han X."/>
            <person name="Chen Y."/>
            <person name="Yu Y."/>
        </authorList>
    </citation>
    <scope>NUCLEOTIDE SEQUENCE [LARGE SCALE GENOMIC DNA]</scope>
    <source>
        <strain evidence="3 4">A1254</strain>
    </source>
</reference>
<organism evidence="3 4">
    <name type="scientific">Acinetobacter pittii</name>
    <name type="common">Acinetobacter genomosp. 3</name>
    <dbReference type="NCBI Taxonomy" id="48296"/>
    <lineage>
        <taxon>Bacteria</taxon>
        <taxon>Pseudomonadati</taxon>
        <taxon>Pseudomonadota</taxon>
        <taxon>Gammaproteobacteria</taxon>
        <taxon>Moraxellales</taxon>
        <taxon>Moraxellaceae</taxon>
        <taxon>Acinetobacter</taxon>
        <taxon>Acinetobacter calcoaceticus/baumannii complex</taxon>
    </lineage>
</organism>
<proteinExistence type="predicted"/>
<dbReference type="EMBL" id="CP049806">
    <property type="protein sequence ID" value="QIT16745.1"/>
    <property type="molecule type" value="Genomic_DNA"/>
</dbReference>
<dbReference type="GO" id="GO:0016757">
    <property type="term" value="F:glycosyltransferase activity"/>
    <property type="evidence" value="ECO:0007669"/>
    <property type="project" value="InterPro"/>
</dbReference>
<evidence type="ECO:0000313" key="3">
    <source>
        <dbReference type="EMBL" id="QIT16745.1"/>
    </source>
</evidence>
<evidence type="ECO:0000259" key="1">
    <source>
        <dbReference type="Pfam" id="PF00534"/>
    </source>
</evidence>
<accession>A0A6H0FQV9</accession>
<name>A0A6H0FQV9_ACIPI</name>
<dbReference type="InterPro" id="IPR028098">
    <property type="entry name" value="Glyco_trans_4-like_N"/>
</dbReference>
<dbReference type="CDD" id="cd03811">
    <property type="entry name" value="GT4_GT28_WabH-like"/>
    <property type="match status" value="1"/>
</dbReference>
<dbReference type="Pfam" id="PF00534">
    <property type="entry name" value="Glycos_transf_1"/>
    <property type="match status" value="1"/>
</dbReference>
<feature type="domain" description="Glycosyltransferase subfamily 4-like N-terminal" evidence="2">
    <location>
        <begin position="14"/>
        <end position="190"/>
    </location>
</feature>